<protein>
    <submittedName>
        <fullName evidence="1">Uncharacterized protein</fullName>
    </submittedName>
</protein>
<name>A0ACC0K074_CHOFU</name>
<reference evidence="1 2" key="1">
    <citation type="journal article" date="2022" name="Genome Biol. Evol.">
        <title>The Spruce Budworm Genome: Reconstructing the Evolutionary History of Antifreeze Proteins.</title>
        <authorList>
            <person name="Beliveau C."/>
            <person name="Gagne P."/>
            <person name="Picq S."/>
            <person name="Vernygora O."/>
            <person name="Keeling C.I."/>
            <person name="Pinkney K."/>
            <person name="Doucet D."/>
            <person name="Wen F."/>
            <person name="Johnston J.S."/>
            <person name="Maaroufi H."/>
            <person name="Boyle B."/>
            <person name="Laroche J."/>
            <person name="Dewar K."/>
            <person name="Juretic N."/>
            <person name="Blackburn G."/>
            <person name="Nisole A."/>
            <person name="Brunet B."/>
            <person name="Brandao M."/>
            <person name="Lumley L."/>
            <person name="Duan J."/>
            <person name="Quan G."/>
            <person name="Lucarotti C.J."/>
            <person name="Roe A.D."/>
            <person name="Sperling F.A.H."/>
            <person name="Levesque R.C."/>
            <person name="Cusson M."/>
        </authorList>
    </citation>
    <scope>NUCLEOTIDE SEQUENCE [LARGE SCALE GENOMIC DNA]</scope>
    <source>
        <strain evidence="1">Glfc:IPQL:Cfum</strain>
    </source>
</reference>
<keyword evidence="2" id="KW-1185">Reference proteome</keyword>
<organism evidence="1 2">
    <name type="scientific">Choristoneura fumiferana</name>
    <name type="common">Spruce budworm moth</name>
    <name type="synonym">Archips fumiferana</name>
    <dbReference type="NCBI Taxonomy" id="7141"/>
    <lineage>
        <taxon>Eukaryota</taxon>
        <taxon>Metazoa</taxon>
        <taxon>Ecdysozoa</taxon>
        <taxon>Arthropoda</taxon>
        <taxon>Hexapoda</taxon>
        <taxon>Insecta</taxon>
        <taxon>Pterygota</taxon>
        <taxon>Neoptera</taxon>
        <taxon>Endopterygota</taxon>
        <taxon>Lepidoptera</taxon>
        <taxon>Glossata</taxon>
        <taxon>Ditrysia</taxon>
        <taxon>Tortricoidea</taxon>
        <taxon>Tortricidae</taxon>
        <taxon>Tortricinae</taxon>
        <taxon>Choristoneura</taxon>
    </lineage>
</organism>
<dbReference type="Proteomes" id="UP001064048">
    <property type="component" value="Chromosome Z"/>
</dbReference>
<accession>A0ACC0K074</accession>
<evidence type="ECO:0000313" key="2">
    <source>
        <dbReference type="Proteomes" id="UP001064048"/>
    </source>
</evidence>
<gene>
    <name evidence="1" type="ORF">MSG28_000323</name>
</gene>
<proteinExistence type="predicted"/>
<dbReference type="EMBL" id="CM046131">
    <property type="protein sequence ID" value="KAI8429783.1"/>
    <property type="molecule type" value="Genomic_DNA"/>
</dbReference>
<evidence type="ECO:0000313" key="1">
    <source>
        <dbReference type="EMBL" id="KAI8429783.1"/>
    </source>
</evidence>
<sequence>MYDPQTSDTQEVANAWERQVGKPDQPAPLNRVKSLFYDIQLYPTEVQVFEMLVCASKCARRKTLILTFGEACVFAAELRRLSRQVRQSPNKLESPIWNNVEKDFRNKETLCRPSNGSEASSPTCEVFLGGSCNPTTWRTEIAIPKLKKMGISYFNPQVDDWSTELMEAEFQAKNVARALLFVLDSETRAVAASVEAALLAATPKLLLLVMRPYSRQQAIGQETITDQEYIELSRARATLKEAVERRGLPAFHDISSALDCAGEVLRGRNLTHPRHMLGHTILRLKRYYDAAGGRDARLSRLKAIQALQEATRVPREVAERYLPPTTDAVDFEAFCVAVAELAAGAGSKQSPRAEGMAARLRRAFRSFCDRFTPLTAGADGSEGQSRNGREEAGNEAERGAESGPTSGLRVYNARLRSYGRKLPLFIPKNGGNRSEAEGGASGETVLTPSTERRLEGLPGMLATPKHDVYLGGSFPSNGTRPDEFLRREGFTCIMPRPNDYARMYSAPARRSAPAHPESPRRDKKPRPMSPPDEDVQLRRPPATSPAPATSPVPAPGDPGDRLSASDFYSVTEDVTPQPFKGTYDEDQLLSSSVLVFSISSEAPCFATMVLAAHHIGLQPSKTVLVVQPMDPANSYPYSEVAVKDYNRGRHYLSDLARRAGIPVFDNVDEAMACVVSRLRTAT</sequence>
<comment type="caution">
    <text evidence="1">The sequence shown here is derived from an EMBL/GenBank/DDBJ whole genome shotgun (WGS) entry which is preliminary data.</text>
</comment>